<keyword evidence="2" id="KW-1185">Reference proteome</keyword>
<accession>A0ABN7SSN4</accession>
<organism evidence="1 2">
    <name type="scientific">Oikopleura dioica</name>
    <name type="common">Tunicate</name>
    <dbReference type="NCBI Taxonomy" id="34765"/>
    <lineage>
        <taxon>Eukaryota</taxon>
        <taxon>Metazoa</taxon>
        <taxon>Chordata</taxon>
        <taxon>Tunicata</taxon>
        <taxon>Appendicularia</taxon>
        <taxon>Copelata</taxon>
        <taxon>Oikopleuridae</taxon>
        <taxon>Oikopleura</taxon>
    </lineage>
</organism>
<dbReference type="Proteomes" id="UP001158576">
    <property type="component" value="Chromosome YSR"/>
</dbReference>
<proteinExistence type="predicted"/>
<evidence type="ECO:0000313" key="1">
    <source>
        <dbReference type="EMBL" id="CAG5101509.1"/>
    </source>
</evidence>
<protein>
    <submittedName>
        <fullName evidence="1">Oidioi.mRNA.OKI2018_I69.YSR.g17159.t1.cds</fullName>
    </submittedName>
</protein>
<dbReference type="PANTHER" id="PTHR46585">
    <property type="entry name" value="INTEGRASE CORE DOMAIN CONTAINING PROTEIN"/>
    <property type="match status" value="1"/>
</dbReference>
<sequence>MTTNKTIKWLDIIDDVAAGYNSTPHRSIGMAPERVTYEDTEKIFKKLYPDIDLVVEPKLKKGNIVRILRKKSLFDKGYKQNWSTDVYKIKSHKQKAGVVWYKLVSLGGKEVSGSHYLYELRKIADDFESYNSKKF</sequence>
<dbReference type="PANTHER" id="PTHR46585:SF4">
    <property type="entry name" value="C3H1-TYPE DOMAIN-CONTAINING PROTEIN"/>
    <property type="match status" value="1"/>
</dbReference>
<name>A0ABN7SSN4_OIKDI</name>
<gene>
    <name evidence="1" type="ORF">OKIOD_LOCUS8717</name>
</gene>
<evidence type="ECO:0000313" key="2">
    <source>
        <dbReference type="Proteomes" id="UP001158576"/>
    </source>
</evidence>
<reference evidence="1 2" key="1">
    <citation type="submission" date="2021-04" db="EMBL/GenBank/DDBJ databases">
        <authorList>
            <person name="Bliznina A."/>
        </authorList>
    </citation>
    <scope>NUCLEOTIDE SEQUENCE [LARGE SCALE GENOMIC DNA]</scope>
</reference>
<dbReference type="EMBL" id="OU015570">
    <property type="protein sequence ID" value="CAG5101509.1"/>
    <property type="molecule type" value="Genomic_DNA"/>
</dbReference>